<keyword evidence="1" id="KW-0472">Membrane</keyword>
<dbReference type="EMBL" id="JXTB01000380">
    <property type="protein sequence ID" value="PON42930.1"/>
    <property type="molecule type" value="Genomic_DNA"/>
</dbReference>
<keyword evidence="1" id="KW-1133">Transmembrane helix</keyword>
<protein>
    <submittedName>
        <fullName evidence="2">Uncharacterized protein</fullName>
    </submittedName>
</protein>
<feature type="transmembrane region" description="Helical" evidence="1">
    <location>
        <begin position="72"/>
        <end position="89"/>
    </location>
</feature>
<feature type="non-terminal residue" evidence="2">
    <location>
        <position position="1"/>
    </location>
</feature>
<sequence>FIVVYVSISVVSRGLVVVGRLSLVTIFIFDSVFSFLPLPPNSSDLIHSLLHPPHSLSRVFSGSSPISTDPSPKFYIFMLLDLLITYFKGNPMMGSFQNFDLYPYIAGARRAA</sequence>
<comment type="caution">
    <text evidence="2">The sequence shown here is derived from an EMBL/GenBank/DDBJ whole genome shotgun (WGS) entry which is preliminary data.</text>
</comment>
<reference evidence="3" key="1">
    <citation type="submission" date="2016-06" db="EMBL/GenBank/DDBJ databases">
        <title>Parallel loss of symbiosis genes in relatives of nitrogen-fixing non-legume Parasponia.</title>
        <authorList>
            <person name="Van Velzen R."/>
            <person name="Holmer R."/>
            <person name="Bu F."/>
            <person name="Rutten L."/>
            <person name="Van Zeijl A."/>
            <person name="Liu W."/>
            <person name="Santuari L."/>
            <person name="Cao Q."/>
            <person name="Sharma T."/>
            <person name="Shen D."/>
            <person name="Roswanjaya Y."/>
            <person name="Wardhani T."/>
            <person name="Kalhor M.S."/>
            <person name="Jansen J."/>
            <person name="Van den Hoogen J."/>
            <person name="Gungor B."/>
            <person name="Hartog M."/>
            <person name="Hontelez J."/>
            <person name="Verver J."/>
            <person name="Yang W.-C."/>
            <person name="Schijlen E."/>
            <person name="Repin R."/>
            <person name="Schilthuizen M."/>
            <person name="Schranz E."/>
            <person name="Heidstra R."/>
            <person name="Miyata K."/>
            <person name="Fedorova E."/>
            <person name="Kohlen W."/>
            <person name="Bisseling T."/>
            <person name="Smit S."/>
            <person name="Geurts R."/>
        </authorList>
    </citation>
    <scope>NUCLEOTIDE SEQUENCE [LARGE SCALE GENOMIC DNA]</scope>
    <source>
        <strain evidence="3">cv. WU1-14</strain>
    </source>
</reference>
<name>A0A2P5B2A4_PARAD</name>
<gene>
    <name evidence="2" type="ORF">PanWU01x14_278260</name>
</gene>
<evidence type="ECO:0000313" key="2">
    <source>
        <dbReference type="EMBL" id="PON42930.1"/>
    </source>
</evidence>
<evidence type="ECO:0000313" key="3">
    <source>
        <dbReference type="Proteomes" id="UP000237105"/>
    </source>
</evidence>
<feature type="transmembrane region" description="Helical" evidence="1">
    <location>
        <begin position="15"/>
        <end position="36"/>
    </location>
</feature>
<keyword evidence="3" id="KW-1185">Reference proteome</keyword>
<dbReference type="Proteomes" id="UP000237105">
    <property type="component" value="Unassembled WGS sequence"/>
</dbReference>
<proteinExistence type="predicted"/>
<organism evidence="2 3">
    <name type="scientific">Parasponia andersonii</name>
    <name type="common">Sponia andersonii</name>
    <dbReference type="NCBI Taxonomy" id="3476"/>
    <lineage>
        <taxon>Eukaryota</taxon>
        <taxon>Viridiplantae</taxon>
        <taxon>Streptophyta</taxon>
        <taxon>Embryophyta</taxon>
        <taxon>Tracheophyta</taxon>
        <taxon>Spermatophyta</taxon>
        <taxon>Magnoliopsida</taxon>
        <taxon>eudicotyledons</taxon>
        <taxon>Gunneridae</taxon>
        <taxon>Pentapetalae</taxon>
        <taxon>rosids</taxon>
        <taxon>fabids</taxon>
        <taxon>Rosales</taxon>
        <taxon>Cannabaceae</taxon>
        <taxon>Parasponia</taxon>
    </lineage>
</organism>
<evidence type="ECO:0000256" key="1">
    <source>
        <dbReference type="SAM" id="Phobius"/>
    </source>
</evidence>
<dbReference type="AlphaFoldDB" id="A0A2P5B2A4"/>
<accession>A0A2P5B2A4</accession>
<keyword evidence="1" id="KW-0812">Transmembrane</keyword>